<keyword evidence="1" id="KW-0472">Membrane</keyword>
<sequence>MRKNLYTKTINDIKISENAVNSAIENIYSKQSNDNIIDIKKSKNKKVNKVIAASLVAAMLVSGGVFALFSQPAQNQNGFVITAAAAELTKDKPVQVAAIDRADRYSYGYESYEETFNLLLSCKGDNISTITYNAKGNSYFTFNTDDNEKVYCGKVLSDFENKNADETMKIYMNSGADYFYSGFTVDYDKQDESVKVDSDGVAPVSMNVYLMANDSEKAAKILSKYNAYSLYCGEAVSDSVKAEYIEKNGENFDKDFNPEYDESDIIDMYNELYSQLFEGVSVDVTVKYNDGTEETQTVDFNVEPITEETADEHLKENGYNGERNSLYNLLGSCATITATLR</sequence>
<evidence type="ECO:0008006" key="4">
    <source>
        <dbReference type="Google" id="ProtNLM"/>
    </source>
</evidence>
<keyword evidence="3" id="KW-1185">Reference proteome</keyword>
<name>A0ABR7HKX5_9FIRM</name>
<gene>
    <name evidence="2" type="ORF">H8R91_06595</name>
</gene>
<protein>
    <recommendedName>
        <fullName evidence="4">DUF4179 domain-containing protein</fullName>
    </recommendedName>
</protein>
<accession>A0ABR7HKX5</accession>
<dbReference type="RefSeq" id="WP_186935347.1">
    <property type="nucleotide sequence ID" value="NZ_JACOPS010000002.1"/>
</dbReference>
<keyword evidence="1" id="KW-0812">Transmembrane</keyword>
<evidence type="ECO:0000256" key="1">
    <source>
        <dbReference type="SAM" id="Phobius"/>
    </source>
</evidence>
<comment type="caution">
    <text evidence="2">The sequence shown here is derived from an EMBL/GenBank/DDBJ whole genome shotgun (WGS) entry which is preliminary data.</text>
</comment>
<keyword evidence="1" id="KW-1133">Transmembrane helix</keyword>
<dbReference type="Proteomes" id="UP000636755">
    <property type="component" value="Unassembled WGS sequence"/>
</dbReference>
<proteinExistence type="predicted"/>
<evidence type="ECO:0000313" key="3">
    <source>
        <dbReference type="Proteomes" id="UP000636755"/>
    </source>
</evidence>
<evidence type="ECO:0000313" key="2">
    <source>
        <dbReference type="EMBL" id="MBC5728188.1"/>
    </source>
</evidence>
<dbReference type="EMBL" id="JACOPS010000002">
    <property type="protein sequence ID" value="MBC5728188.1"/>
    <property type="molecule type" value="Genomic_DNA"/>
</dbReference>
<feature type="transmembrane region" description="Helical" evidence="1">
    <location>
        <begin position="50"/>
        <end position="69"/>
    </location>
</feature>
<organism evidence="2 3">
    <name type="scientific">Ruminococcus intestinalis</name>
    <dbReference type="NCBI Taxonomy" id="2763066"/>
    <lineage>
        <taxon>Bacteria</taxon>
        <taxon>Bacillati</taxon>
        <taxon>Bacillota</taxon>
        <taxon>Clostridia</taxon>
        <taxon>Eubacteriales</taxon>
        <taxon>Oscillospiraceae</taxon>
        <taxon>Ruminococcus</taxon>
    </lineage>
</organism>
<reference evidence="2 3" key="1">
    <citation type="submission" date="2020-08" db="EMBL/GenBank/DDBJ databases">
        <title>Genome public.</title>
        <authorList>
            <person name="Liu C."/>
            <person name="Sun Q."/>
        </authorList>
    </citation>
    <scope>NUCLEOTIDE SEQUENCE [LARGE SCALE GENOMIC DNA]</scope>
    <source>
        <strain evidence="2 3">NSJ-71</strain>
    </source>
</reference>